<keyword evidence="2" id="KW-1185">Reference proteome</keyword>
<protein>
    <submittedName>
        <fullName evidence="1">Uncharacterized protein</fullName>
    </submittedName>
</protein>
<evidence type="ECO:0000313" key="1">
    <source>
        <dbReference type="EMBL" id="KAF0845401.1"/>
    </source>
</evidence>
<organism evidence="1 2">
    <name type="scientific">Nocardia caishijiensis</name>
    <dbReference type="NCBI Taxonomy" id="184756"/>
    <lineage>
        <taxon>Bacteria</taxon>
        <taxon>Bacillati</taxon>
        <taxon>Actinomycetota</taxon>
        <taxon>Actinomycetes</taxon>
        <taxon>Mycobacteriales</taxon>
        <taxon>Nocardiaceae</taxon>
        <taxon>Nocardia</taxon>
    </lineage>
</organism>
<name>A0ABQ6YIY4_9NOCA</name>
<comment type="caution">
    <text evidence="1">The sequence shown here is derived from an EMBL/GenBank/DDBJ whole genome shotgun (WGS) entry which is preliminary data.</text>
</comment>
<gene>
    <name evidence="1" type="ORF">FNL39_1071</name>
</gene>
<dbReference type="EMBL" id="VMSD01000007">
    <property type="protein sequence ID" value="KAF0845401.1"/>
    <property type="molecule type" value="Genomic_DNA"/>
</dbReference>
<evidence type="ECO:0000313" key="2">
    <source>
        <dbReference type="Proteomes" id="UP000798951"/>
    </source>
</evidence>
<accession>A0ABQ6YIY4</accession>
<proteinExistence type="predicted"/>
<dbReference type="Proteomes" id="UP000798951">
    <property type="component" value="Unassembled WGS sequence"/>
</dbReference>
<reference evidence="1 2" key="1">
    <citation type="submission" date="2019-07" db="EMBL/GenBank/DDBJ databases">
        <title>Genomic Encyclopedia of Type Strains, Phase IV (KMG-IV): sequencing the most valuable type-strain genomes for metagenomic binning, comparative biology and taxonomic classification.</title>
        <authorList>
            <person name="Goeker M."/>
        </authorList>
    </citation>
    <scope>NUCLEOTIDE SEQUENCE [LARGE SCALE GENOMIC DNA]</scope>
    <source>
        <strain evidence="1 2">DSM 44831</strain>
    </source>
</reference>
<sequence length="70" mass="7816">MAIRERKEKHSTGLVECYWKDVTATLAVKLSRQWLKSLSELHQLTVEGPVGLEPTTPCLRVSPASAAIHF</sequence>